<dbReference type="GO" id="GO:0019285">
    <property type="term" value="P:glycine betaine biosynthetic process from choline"/>
    <property type="evidence" value="ECO:0007669"/>
    <property type="project" value="TreeGrafter"/>
</dbReference>
<dbReference type="Gene3D" id="3.30.560.10">
    <property type="entry name" value="Glucose Oxidase, domain 3"/>
    <property type="match status" value="1"/>
</dbReference>
<dbReference type="PIRSF" id="PIRSF000137">
    <property type="entry name" value="Alcohol_oxidase"/>
    <property type="match status" value="1"/>
</dbReference>
<evidence type="ECO:0000259" key="8">
    <source>
        <dbReference type="PROSITE" id="PS00624"/>
    </source>
</evidence>
<dbReference type="NCBIfam" id="NF002550">
    <property type="entry name" value="PRK02106.1"/>
    <property type="match status" value="1"/>
</dbReference>
<dbReference type="Proteomes" id="UP000184395">
    <property type="component" value="Unassembled WGS sequence"/>
</dbReference>
<name>A0A1M6Z0F9_9BURK</name>
<dbReference type="OrthoDB" id="9785276at2"/>
<evidence type="ECO:0000256" key="2">
    <source>
        <dbReference type="ARBA" id="ARBA00010790"/>
    </source>
</evidence>
<keyword evidence="3 6" id="KW-0285">Flavoprotein</keyword>
<dbReference type="PROSITE" id="PS00624">
    <property type="entry name" value="GMC_OXRED_2"/>
    <property type="match status" value="1"/>
</dbReference>
<reference evidence="9 10" key="1">
    <citation type="submission" date="2016-11" db="EMBL/GenBank/DDBJ databases">
        <authorList>
            <person name="Jaros S."/>
            <person name="Januszkiewicz K."/>
            <person name="Wedrychowicz H."/>
        </authorList>
    </citation>
    <scope>NUCLEOTIDE SEQUENCE [LARGE SCALE GENOMIC DNA]</scope>
    <source>
        <strain evidence="9 10">LMG 20594</strain>
    </source>
</reference>
<evidence type="ECO:0000256" key="4">
    <source>
        <dbReference type="ARBA" id="ARBA00022827"/>
    </source>
</evidence>
<feature type="domain" description="Glucose-methanol-choline oxidoreductase N-terminal" evidence="8">
    <location>
        <begin position="257"/>
        <end position="271"/>
    </location>
</feature>
<dbReference type="GO" id="GO:0050660">
    <property type="term" value="F:flavin adenine dinucleotide binding"/>
    <property type="evidence" value="ECO:0007669"/>
    <property type="project" value="InterPro"/>
</dbReference>
<evidence type="ECO:0000313" key="10">
    <source>
        <dbReference type="Proteomes" id="UP000184395"/>
    </source>
</evidence>
<evidence type="ECO:0000256" key="1">
    <source>
        <dbReference type="ARBA" id="ARBA00001974"/>
    </source>
</evidence>
<keyword evidence="4 5" id="KW-0274">FAD</keyword>
<evidence type="ECO:0000256" key="5">
    <source>
        <dbReference type="PIRSR" id="PIRSR000137-2"/>
    </source>
</evidence>
<dbReference type="InterPro" id="IPR012132">
    <property type="entry name" value="GMC_OxRdtase"/>
</dbReference>
<dbReference type="InterPro" id="IPR000172">
    <property type="entry name" value="GMC_OxRdtase_N"/>
</dbReference>
<dbReference type="GO" id="GO:0016020">
    <property type="term" value="C:membrane"/>
    <property type="evidence" value="ECO:0007669"/>
    <property type="project" value="TreeGrafter"/>
</dbReference>
<evidence type="ECO:0000313" key="9">
    <source>
        <dbReference type="EMBL" id="SHL23870.1"/>
    </source>
</evidence>
<evidence type="ECO:0000256" key="6">
    <source>
        <dbReference type="RuleBase" id="RU003968"/>
    </source>
</evidence>
<dbReference type="Pfam" id="PF05199">
    <property type="entry name" value="GMC_oxred_C"/>
    <property type="match status" value="1"/>
</dbReference>
<feature type="binding site" evidence="5">
    <location>
        <position position="222"/>
    </location>
    <ligand>
        <name>FAD</name>
        <dbReference type="ChEBI" id="CHEBI:57692"/>
    </ligand>
</feature>
<evidence type="ECO:0000256" key="3">
    <source>
        <dbReference type="ARBA" id="ARBA00022630"/>
    </source>
</evidence>
<comment type="cofactor">
    <cofactor evidence="1 5">
        <name>FAD</name>
        <dbReference type="ChEBI" id="CHEBI:57692"/>
    </cofactor>
</comment>
<dbReference type="PANTHER" id="PTHR11552:SF147">
    <property type="entry name" value="CHOLINE DEHYDROGENASE, MITOCHONDRIAL"/>
    <property type="match status" value="1"/>
</dbReference>
<feature type="binding site" evidence="5">
    <location>
        <position position="86"/>
    </location>
    <ligand>
        <name>FAD</name>
        <dbReference type="ChEBI" id="CHEBI:57692"/>
    </ligand>
</feature>
<dbReference type="PROSITE" id="PS00623">
    <property type="entry name" value="GMC_OXRED_1"/>
    <property type="match status" value="1"/>
</dbReference>
<dbReference type="SUPFAM" id="SSF51905">
    <property type="entry name" value="FAD/NAD(P)-binding domain"/>
    <property type="match status" value="1"/>
</dbReference>
<protein>
    <submittedName>
        <fullName evidence="9">Choline dehydrogenase</fullName>
    </submittedName>
</protein>
<dbReference type="EMBL" id="FRAB01000083">
    <property type="protein sequence ID" value="SHL23870.1"/>
    <property type="molecule type" value="Genomic_DNA"/>
</dbReference>
<dbReference type="AlphaFoldDB" id="A0A1M6Z0F9"/>
<accession>A0A1M6Z0F9</accession>
<feature type="domain" description="Glucose-methanol-choline oxidoreductase N-terminal" evidence="7">
    <location>
        <begin position="84"/>
        <end position="107"/>
    </location>
</feature>
<organism evidence="9 10">
    <name type="scientific">Paraburkholderia terricola</name>
    <dbReference type="NCBI Taxonomy" id="169427"/>
    <lineage>
        <taxon>Bacteria</taxon>
        <taxon>Pseudomonadati</taxon>
        <taxon>Pseudomonadota</taxon>
        <taxon>Betaproteobacteria</taxon>
        <taxon>Burkholderiales</taxon>
        <taxon>Burkholderiaceae</taxon>
        <taxon>Paraburkholderia</taxon>
    </lineage>
</organism>
<dbReference type="SUPFAM" id="SSF54373">
    <property type="entry name" value="FAD-linked reductases, C-terminal domain"/>
    <property type="match status" value="1"/>
</dbReference>
<dbReference type="PANTHER" id="PTHR11552">
    <property type="entry name" value="GLUCOSE-METHANOL-CHOLINE GMC OXIDOREDUCTASE"/>
    <property type="match status" value="1"/>
</dbReference>
<gene>
    <name evidence="9" type="ORF">SAMN05192548_108313</name>
</gene>
<dbReference type="Pfam" id="PF00732">
    <property type="entry name" value="GMC_oxred_N"/>
    <property type="match status" value="1"/>
</dbReference>
<dbReference type="Gene3D" id="3.50.50.60">
    <property type="entry name" value="FAD/NAD(P)-binding domain"/>
    <property type="match status" value="1"/>
</dbReference>
<feature type="binding site" evidence="5">
    <location>
        <begin position="94"/>
        <end position="97"/>
    </location>
    <ligand>
        <name>FAD</name>
        <dbReference type="ChEBI" id="CHEBI:57692"/>
    </ligand>
</feature>
<dbReference type="RefSeq" id="WP_073432915.1">
    <property type="nucleotide sequence ID" value="NZ_CADFGY010000059.1"/>
</dbReference>
<dbReference type="GO" id="GO:0008812">
    <property type="term" value="F:choline dehydrogenase activity"/>
    <property type="evidence" value="ECO:0007669"/>
    <property type="project" value="TreeGrafter"/>
</dbReference>
<comment type="similarity">
    <text evidence="2 6">Belongs to the GMC oxidoreductase family.</text>
</comment>
<sequence length="554" mass="60430">MQNSSHFDFVLVGAGSAGCVLANRLTEDPDVTVLLLEAGGQDSNLFIHMPAGVQRVHKNPRLNWNYTTDPEPGLLGRRIAVPRGKVLGGSSSINAMVYMRGHPLDYDTWASQFGLETWDYAHCLPYFKKSECSEWGETEYRGGLGPLKVSRRSATDPLYDAFIAAGNDARVGQSDDLNGYRPEGLAPYDATRWNGARCSAAGAYLKPVLSRPNLHVRTGCLVRKVIFNGRRAIGVEFSRSGATSRALADREVILSGGAINSPHLLMLSGVGSADHLKSHGIDVIHDLKGVGQNLQEHIDVAVAWTSIQPVRLTALNHPLSQMAAGAQWLTTHRGPLSSNIFEAGGLVRSNDTVSFPNIQFHFIPAFYDYTGSKIVLKQGFQIQVNQSRPSSRGAVSLSSADPSAMPRISFNLLATEHDRREAIEGIKLARKIVSQSSFQAFRGEEISPGLDCVSDADLLRYIQETAGTEYHPSCSCRMGTDDLAVVDAQLRVRGLDNLRVVDASVMPNITSANLNAPTLMIAEKAADIIRQRTPLEPSRPRFHFDENTRAETDA</sequence>
<dbReference type="InterPro" id="IPR007867">
    <property type="entry name" value="GMC_OxRtase_C"/>
</dbReference>
<dbReference type="InterPro" id="IPR036188">
    <property type="entry name" value="FAD/NAD-bd_sf"/>
</dbReference>
<dbReference type="STRING" id="169427.SAMN05192548_108313"/>
<evidence type="ECO:0000259" key="7">
    <source>
        <dbReference type="PROSITE" id="PS00623"/>
    </source>
</evidence>
<proteinExistence type="inferred from homology"/>